<dbReference type="AlphaFoldDB" id="A0A822XTN7"/>
<accession>A0A822XTN7</accession>
<evidence type="ECO:0000313" key="1">
    <source>
        <dbReference type="EMBL" id="DAD22185.1"/>
    </source>
</evidence>
<keyword evidence="2" id="KW-1185">Reference proteome</keyword>
<dbReference type="EMBL" id="DUZY01000001">
    <property type="protein sequence ID" value="DAD22185.1"/>
    <property type="molecule type" value="Genomic_DNA"/>
</dbReference>
<gene>
    <name evidence="1" type="ORF">HUJ06_023648</name>
</gene>
<dbReference type="Proteomes" id="UP000607653">
    <property type="component" value="Unassembled WGS sequence"/>
</dbReference>
<organism evidence="1 2">
    <name type="scientific">Nelumbo nucifera</name>
    <name type="common">Sacred lotus</name>
    <dbReference type="NCBI Taxonomy" id="4432"/>
    <lineage>
        <taxon>Eukaryota</taxon>
        <taxon>Viridiplantae</taxon>
        <taxon>Streptophyta</taxon>
        <taxon>Embryophyta</taxon>
        <taxon>Tracheophyta</taxon>
        <taxon>Spermatophyta</taxon>
        <taxon>Magnoliopsida</taxon>
        <taxon>Proteales</taxon>
        <taxon>Nelumbonaceae</taxon>
        <taxon>Nelumbo</taxon>
    </lineage>
</organism>
<name>A0A822XTN7_NELNU</name>
<protein>
    <submittedName>
        <fullName evidence="1">Uncharacterized protein</fullName>
    </submittedName>
</protein>
<sequence>MTPGFMATSLTQPNVPATEMTIFCPIATYFLMLEEINCRQREFTIFTSDNPLGAIFISMEN</sequence>
<comment type="caution">
    <text evidence="1">The sequence shown here is derived from an EMBL/GenBank/DDBJ whole genome shotgun (WGS) entry which is preliminary data.</text>
</comment>
<proteinExistence type="predicted"/>
<evidence type="ECO:0000313" key="2">
    <source>
        <dbReference type="Proteomes" id="UP000607653"/>
    </source>
</evidence>
<reference evidence="1 2" key="1">
    <citation type="journal article" date="2020" name="Mol. Biol. Evol.">
        <title>Distinct Expression and Methylation Patterns for Genes with Different Fates following a Single Whole-Genome Duplication in Flowering Plants.</title>
        <authorList>
            <person name="Shi T."/>
            <person name="Rahmani R.S."/>
            <person name="Gugger P.F."/>
            <person name="Wang M."/>
            <person name="Li H."/>
            <person name="Zhang Y."/>
            <person name="Li Z."/>
            <person name="Wang Q."/>
            <person name="Van de Peer Y."/>
            <person name="Marchal K."/>
            <person name="Chen J."/>
        </authorList>
    </citation>
    <scope>NUCLEOTIDE SEQUENCE [LARGE SCALE GENOMIC DNA]</scope>
    <source>
        <tissue evidence="1">Leaf</tissue>
    </source>
</reference>